<dbReference type="OrthoDB" id="3156934at2759"/>
<dbReference type="STRING" id="670580.A0A1X6N747"/>
<organism evidence="1 2">
    <name type="scientific">Postia placenta MAD-698-R-SB12</name>
    <dbReference type="NCBI Taxonomy" id="670580"/>
    <lineage>
        <taxon>Eukaryota</taxon>
        <taxon>Fungi</taxon>
        <taxon>Dikarya</taxon>
        <taxon>Basidiomycota</taxon>
        <taxon>Agaricomycotina</taxon>
        <taxon>Agaricomycetes</taxon>
        <taxon>Polyporales</taxon>
        <taxon>Adustoporiaceae</taxon>
        <taxon>Rhodonia</taxon>
    </lineage>
</organism>
<gene>
    <name evidence="1" type="ORF">POSPLADRAFT_1054914</name>
</gene>
<sequence>MPTDVVGSALRAYWAIYRDRDELEQQIFIQERVLCDLRSRLNKLTPIARLPPDILAEVFLVRVAQCAATAPDAADADLSWLRLLLVCTHWRHIAISTPALWTRVVVGARAQWLQLQLLRAHEMPLTVLAVFTQGARPEEEDAKVLNLECIIQNELARVRILHLRAPVQIVRQAFMAIAIAHSAAHLTEFKIEYVPQEASIGDDRPILPFLLPDNMPTLQKLVLVEIPFMWMSLPSFVNLRHLEIRKDVRDGHLVMADFLNAVESLNLLEFLSLRFNISCYAQGTVLAMWQVPHTRVIILPYLRNLMLQASCADCSVLLNHMVFSRSPNISCVCLTDRGSEDFAAAIAAKLIYELVPLNTISLQSGLITRLLVFQGDAPLPQLPSNPIRALSGSAQLDLSLCMEGMPNSHMLWMALICRALPLAYLRRLEISSPQGCFGEVEWWLKVFGTMDEVTTLRICGPSCGVLPQMLRVPVHGRDDQPFMLPRLERLEVDLPPVPRELVNATIGRYASDLRASLTDRRALGMGLGQLAVLQRASSQVESDQHVFMQLLQPVVPTIFETDNSGALISVST</sequence>
<dbReference type="Gene3D" id="1.20.1280.50">
    <property type="match status" value="1"/>
</dbReference>
<dbReference type="EMBL" id="KZ110594">
    <property type="protein sequence ID" value="OSX64296.1"/>
    <property type="molecule type" value="Genomic_DNA"/>
</dbReference>
<protein>
    <submittedName>
        <fullName evidence="1">Uncharacterized protein</fullName>
    </submittedName>
</protein>
<dbReference type="RefSeq" id="XP_024341090.1">
    <property type="nucleotide sequence ID" value="XM_024480573.1"/>
</dbReference>
<reference evidence="1 2" key="1">
    <citation type="submission" date="2017-04" db="EMBL/GenBank/DDBJ databases">
        <title>Genome Sequence of the Model Brown-Rot Fungus Postia placenta SB12.</title>
        <authorList>
            <consortium name="DOE Joint Genome Institute"/>
            <person name="Gaskell J."/>
            <person name="Kersten P."/>
            <person name="Larrondo L.F."/>
            <person name="Canessa P."/>
            <person name="Martinez D."/>
            <person name="Hibbett D."/>
            <person name="Schmoll M."/>
            <person name="Kubicek C.P."/>
            <person name="Martinez A.T."/>
            <person name="Yadav J."/>
            <person name="Master E."/>
            <person name="Magnuson J.K."/>
            <person name="James T."/>
            <person name="Yaver D."/>
            <person name="Berka R."/>
            <person name="Labutti K."/>
            <person name="Lipzen A."/>
            <person name="Aerts A."/>
            <person name="Barry K."/>
            <person name="Henrissat B."/>
            <person name="Blanchette R."/>
            <person name="Grigoriev I."/>
            <person name="Cullen D."/>
        </authorList>
    </citation>
    <scope>NUCLEOTIDE SEQUENCE [LARGE SCALE GENOMIC DNA]</scope>
    <source>
        <strain evidence="1 2">MAD-698-R-SB12</strain>
    </source>
</reference>
<dbReference type="Proteomes" id="UP000194127">
    <property type="component" value="Unassembled WGS sequence"/>
</dbReference>
<proteinExistence type="predicted"/>
<name>A0A1X6N747_9APHY</name>
<keyword evidence="2" id="KW-1185">Reference proteome</keyword>
<dbReference type="AlphaFoldDB" id="A0A1X6N747"/>
<evidence type="ECO:0000313" key="2">
    <source>
        <dbReference type="Proteomes" id="UP000194127"/>
    </source>
</evidence>
<dbReference type="GeneID" id="36325523"/>
<accession>A0A1X6N747</accession>
<evidence type="ECO:0000313" key="1">
    <source>
        <dbReference type="EMBL" id="OSX64296.1"/>
    </source>
</evidence>